<dbReference type="EMBL" id="OZ037951">
    <property type="protein sequence ID" value="CAL1713891.1"/>
    <property type="molecule type" value="Genomic_DNA"/>
</dbReference>
<sequence>MLRFITFLSAVSLFSFAAPVPTPLFGIHFGAGTSSDAKPTTLSQATISSQLLRPALFSRVAYCSAPSVTALNCGAPCDAVKGISVVTAGGDDGEIPGFFIATDPSTQSVVVAHQGTEPDNILSIANDVQFAQVKMNSTLFPSAAEGVLVHDGFHKTQGRTADIVLSAVKNSLNSTGFKRVLVTGHSLGAAVATLDGVMLRMNLPSDVTVDAVGFGLPRVGNQEFADMVDQLFPTFTHVTNQKDPVPIVPPRFLSYQHASGEVHITAVDDKSGEATILECPGQENESCSDTTSPLHADIPNHLGPYFNGISFGGDACPA</sequence>
<evidence type="ECO:0000313" key="8">
    <source>
        <dbReference type="Proteomes" id="UP001497453"/>
    </source>
</evidence>
<gene>
    <name evidence="7" type="ORF">GFSPODELE1_LOCUS9533</name>
</gene>
<dbReference type="Gene3D" id="3.40.50.1820">
    <property type="entry name" value="alpha/beta hydrolase"/>
    <property type="match status" value="1"/>
</dbReference>
<dbReference type="InterPro" id="IPR029058">
    <property type="entry name" value="AB_hydrolase_fold"/>
</dbReference>
<dbReference type="CDD" id="cd00519">
    <property type="entry name" value="Lipase_3"/>
    <property type="match status" value="1"/>
</dbReference>
<feature type="chain" id="PRO_5047401871" description="Fungal lipase-type domain-containing protein" evidence="5">
    <location>
        <begin position="18"/>
        <end position="318"/>
    </location>
</feature>
<evidence type="ECO:0000259" key="6">
    <source>
        <dbReference type="Pfam" id="PF01764"/>
    </source>
</evidence>
<evidence type="ECO:0000256" key="1">
    <source>
        <dbReference type="ARBA" id="ARBA00023157"/>
    </source>
</evidence>
<evidence type="ECO:0000313" key="7">
    <source>
        <dbReference type="EMBL" id="CAL1713891.1"/>
    </source>
</evidence>
<dbReference type="SUPFAM" id="SSF53474">
    <property type="entry name" value="alpha/beta-Hydrolases"/>
    <property type="match status" value="1"/>
</dbReference>
<comment type="catalytic activity">
    <reaction evidence="3">
        <text>a diacylglycerol + H2O = a monoacylglycerol + a fatty acid + H(+)</text>
        <dbReference type="Rhea" id="RHEA:32731"/>
        <dbReference type="ChEBI" id="CHEBI:15377"/>
        <dbReference type="ChEBI" id="CHEBI:15378"/>
        <dbReference type="ChEBI" id="CHEBI:17408"/>
        <dbReference type="ChEBI" id="CHEBI:18035"/>
        <dbReference type="ChEBI" id="CHEBI:28868"/>
    </reaction>
</comment>
<evidence type="ECO:0000256" key="4">
    <source>
        <dbReference type="ARBA" id="ARBA00048461"/>
    </source>
</evidence>
<keyword evidence="8" id="KW-1185">Reference proteome</keyword>
<reference evidence="8" key="1">
    <citation type="submission" date="2024-04" db="EMBL/GenBank/DDBJ databases">
        <authorList>
            <person name="Shaw F."/>
            <person name="Minotto A."/>
        </authorList>
    </citation>
    <scope>NUCLEOTIDE SEQUENCE [LARGE SCALE GENOMIC DNA]</scope>
</reference>
<dbReference type="Pfam" id="PF01764">
    <property type="entry name" value="Lipase_3"/>
    <property type="match status" value="1"/>
</dbReference>
<comment type="similarity">
    <text evidence="2">Belongs to the AB hydrolase superfamily. Lipase family. Class 3 subfamily.</text>
</comment>
<dbReference type="InterPro" id="IPR002921">
    <property type="entry name" value="Fungal_lipase-type"/>
</dbReference>
<name>A0ABP1E1E9_9APHY</name>
<evidence type="ECO:0000256" key="2">
    <source>
        <dbReference type="ARBA" id="ARBA00043996"/>
    </source>
</evidence>
<evidence type="ECO:0000256" key="3">
    <source>
        <dbReference type="ARBA" id="ARBA00047591"/>
    </source>
</evidence>
<feature type="signal peptide" evidence="5">
    <location>
        <begin position="1"/>
        <end position="17"/>
    </location>
</feature>
<organism evidence="7 8">
    <name type="scientific">Somion occarium</name>
    <dbReference type="NCBI Taxonomy" id="3059160"/>
    <lineage>
        <taxon>Eukaryota</taxon>
        <taxon>Fungi</taxon>
        <taxon>Dikarya</taxon>
        <taxon>Basidiomycota</taxon>
        <taxon>Agaricomycotina</taxon>
        <taxon>Agaricomycetes</taxon>
        <taxon>Polyporales</taxon>
        <taxon>Cerrenaceae</taxon>
        <taxon>Somion</taxon>
    </lineage>
</organism>
<dbReference type="PANTHER" id="PTHR45856:SF25">
    <property type="entry name" value="FUNGAL LIPASE-LIKE DOMAIN-CONTAINING PROTEIN"/>
    <property type="match status" value="1"/>
</dbReference>
<dbReference type="Proteomes" id="UP001497453">
    <property type="component" value="Chromosome 8"/>
</dbReference>
<comment type="catalytic activity">
    <reaction evidence="4">
        <text>a monoacylglycerol + H2O = glycerol + a fatty acid + H(+)</text>
        <dbReference type="Rhea" id="RHEA:15245"/>
        <dbReference type="ChEBI" id="CHEBI:15377"/>
        <dbReference type="ChEBI" id="CHEBI:15378"/>
        <dbReference type="ChEBI" id="CHEBI:17408"/>
        <dbReference type="ChEBI" id="CHEBI:17754"/>
        <dbReference type="ChEBI" id="CHEBI:28868"/>
    </reaction>
</comment>
<protein>
    <recommendedName>
        <fullName evidence="6">Fungal lipase-type domain-containing protein</fullName>
    </recommendedName>
</protein>
<keyword evidence="5" id="KW-0732">Signal</keyword>
<keyword evidence="1" id="KW-1015">Disulfide bond</keyword>
<dbReference type="PANTHER" id="PTHR45856">
    <property type="entry name" value="ALPHA/BETA-HYDROLASES SUPERFAMILY PROTEIN"/>
    <property type="match status" value="1"/>
</dbReference>
<feature type="domain" description="Fungal lipase-type" evidence="6">
    <location>
        <begin position="110"/>
        <end position="251"/>
    </location>
</feature>
<accession>A0ABP1E1E9</accession>
<evidence type="ECO:0000256" key="5">
    <source>
        <dbReference type="SAM" id="SignalP"/>
    </source>
</evidence>
<dbReference type="InterPro" id="IPR051218">
    <property type="entry name" value="Sec_MonoDiacylglyc_Lipase"/>
</dbReference>
<proteinExistence type="inferred from homology"/>